<reference evidence="5 6" key="1">
    <citation type="submission" date="2019-07" db="EMBL/GenBank/DDBJ databases">
        <title>Genomic Encyclopedia of Type Strains, Phase IV (KMG-IV): sequencing the most valuable type-strain genomes for metagenomic binning, comparative biology and taxonomic classification.</title>
        <authorList>
            <person name="Goeker M."/>
        </authorList>
    </citation>
    <scope>NUCLEOTIDE SEQUENCE [LARGE SCALE GENOMIC DNA]</scope>
    <source>
        <strain evidence="5 6">DSM 44831</strain>
    </source>
</reference>
<evidence type="ECO:0000256" key="2">
    <source>
        <dbReference type="ARBA" id="ARBA00023125"/>
    </source>
</evidence>
<keyword evidence="2" id="KW-0238">DNA-binding</keyword>
<dbReference type="RefSeq" id="WP_067982052.1">
    <property type="nucleotide sequence ID" value="NZ_VMSD01000002.1"/>
</dbReference>
<dbReference type="EMBL" id="VMSD01000002">
    <property type="protein sequence ID" value="KAF0848313.1"/>
    <property type="molecule type" value="Genomic_DNA"/>
</dbReference>
<dbReference type="InterPro" id="IPR009057">
    <property type="entry name" value="Homeodomain-like_sf"/>
</dbReference>
<dbReference type="SMART" id="SM00342">
    <property type="entry name" value="HTH_ARAC"/>
    <property type="match status" value="1"/>
</dbReference>
<evidence type="ECO:0000313" key="5">
    <source>
        <dbReference type="EMBL" id="KAF0848313.1"/>
    </source>
</evidence>
<evidence type="ECO:0000256" key="3">
    <source>
        <dbReference type="ARBA" id="ARBA00023163"/>
    </source>
</evidence>
<dbReference type="PANTHER" id="PTHR46796">
    <property type="entry name" value="HTH-TYPE TRANSCRIPTIONAL ACTIVATOR RHAS-RELATED"/>
    <property type="match status" value="1"/>
</dbReference>
<dbReference type="PANTHER" id="PTHR46796:SF6">
    <property type="entry name" value="ARAC SUBFAMILY"/>
    <property type="match status" value="1"/>
</dbReference>
<dbReference type="InterPro" id="IPR035418">
    <property type="entry name" value="AraC-bd_2"/>
</dbReference>
<name>A0ABQ6YRM6_9NOCA</name>
<accession>A0ABQ6YRM6</accession>
<dbReference type="PROSITE" id="PS01124">
    <property type="entry name" value="HTH_ARAC_FAMILY_2"/>
    <property type="match status" value="1"/>
</dbReference>
<keyword evidence="6" id="KW-1185">Reference proteome</keyword>
<protein>
    <submittedName>
        <fullName evidence="5">AraC-like DNA-binding protein</fullName>
    </submittedName>
</protein>
<keyword evidence="1" id="KW-0805">Transcription regulation</keyword>
<dbReference type="Pfam" id="PF12833">
    <property type="entry name" value="HTH_18"/>
    <property type="match status" value="1"/>
</dbReference>
<dbReference type="InterPro" id="IPR018060">
    <property type="entry name" value="HTH_AraC"/>
</dbReference>
<organism evidence="5 6">
    <name type="scientific">Nocardia caishijiensis</name>
    <dbReference type="NCBI Taxonomy" id="184756"/>
    <lineage>
        <taxon>Bacteria</taxon>
        <taxon>Bacillati</taxon>
        <taxon>Actinomycetota</taxon>
        <taxon>Actinomycetes</taxon>
        <taxon>Mycobacteriales</taxon>
        <taxon>Nocardiaceae</taxon>
        <taxon>Nocardia</taxon>
    </lineage>
</organism>
<evidence type="ECO:0000313" key="6">
    <source>
        <dbReference type="Proteomes" id="UP000798951"/>
    </source>
</evidence>
<sequence length="319" mass="34781">MSIEPMTLEFSSTPRGGAREEWEALLSQNYAPVACDVHPELPFYGRVTSTSLPGRSDFTLASMAGSYQTFRHSPTHVARSEAYLLVSIHIMGDLVMNQGGRVAQITSGNMVFFDTSAPYHWTNGSDHWTGGSAFEQVVVQVPMDLLRAEPGLGQLVLPTAVTVPAASAAGAVARFFRDLAVVQRKDPVAAAVLARNALGLIASAVLLTAGRRPVDTPADTLRREHVMAFLRDNYTDPELTADDIAAACHISRRTLYRLFGMPGERLRHATHLLADNNHLPAAAVAFASGFASERQFYRVFHHETGTTPGEYRHRCLPPT</sequence>
<comment type="caution">
    <text evidence="5">The sequence shown here is derived from an EMBL/GenBank/DDBJ whole genome shotgun (WGS) entry which is preliminary data.</text>
</comment>
<dbReference type="Pfam" id="PF14525">
    <property type="entry name" value="AraC_binding_2"/>
    <property type="match status" value="1"/>
</dbReference>
<feature type="domain" description="HTH araC/xylS-type" evidence="4">
    <location>
        <begin position="224"/>
        <end position="314"/>
    </location>
</feature>
<dbReference type="Gene3D" id="1.10.10.60">
    <property type="entry name" value="Homeodomain-like"/>
    <property type="match status" value="2"/>
</dbReference>
<gene>
    <name evidence="5" type="ORF">FNL39_102461</name>
</gene>
<dbReference type="InterPro" id="IPR050204">
    <property type="entry name" value="AraC_XylS_family_regulators"/>
</dbReference>
<proteinExistence type="predicted"/>
<evidence type="ECO:0000259" key="4">
    <source>
        <dbReference type="PROSITE" id="PS01124"/>
    </source>
</evidence>
<dbReference type="Proteomes" id="UP000798951">
    <property type="component" value="Unassembled WGS sequence"/>
</dbReference>
<dbReference type="SUPFAM" id="SSF46689">
    <property type="entry name" value="Homeodomain-like"/>
    <property type="match status" value="1"/>
</dbReference>
<keyword evidence="3" id="KW-0804">Transcription</keyword>
<evidence type="ECO:0000256" key="1">
    <source>
        <dbReference type="ARBA" id="ARBA00023015"/>
    </source>
</evidence>